<comment type="caution">
    <text evidence="1">The sequence shown here is derived from an EMBL/GenBank/DDBJ whole genome shotgun (WGS) entry which is preliminary data.</text>
</comment>
<proteinExistence type="predicted"/>
<dbReference type="SUPFAM" id="SSF52047">
    <property type="entry name" value="RNI-like"/>
    <property type="match status" value="1"/>
</dbReference>
<dbReference type="Gene3D" id="3.80.10.10">
    <property type="entry name" value="Ribonuclease Inhibitor"/>
    <property type="match status" value="1"/>
</dbReference>
<protein>
    <recommendedName>
        <fullName evidence="3">F-box domain-containing protein</fullName>
    </recommendedName>
</protein>
<dbReference type="EMBL" id="CAMAPF010000087">
    <property type="protein sequence ID" value="CAH9096414.1"/>
    <property type="molecule type" value="Genomic_DNA"/>
</dbReference>
<dbReference type="InterPro" id="IPR036047">
    <property type="entry name" value="F-box-like_dom_sf"/>
</dbReference>
<name>A0AAV0DA99_9ASTE</name>
<dbReference type="AlphaFoldDB" id="A0AAV0DA99"/>
<dbReference type="InterPro" id="IPR032675">
    <property type="entry name" value="LRR_dom_sf"/>
</dbReference>
<accession>A0AAV0DA99</accession>
<sequence length="386" mass="43421">MADCGGSGSASEDERKDFISALPTDLKHRILECLDCTRDAARTSVLSTQWKDVWLQLKSLLFGESFFRHAQNNAAEVITPVKKFSVRMSSIDSEGLQQSELHEWCLYLSENGIVDLNISVRAGLKLPICVFSCATIRHLELSRFDLDCALLVNSGCLIHNIRSLVFNEVKFQGKVEGSVPSVAPKLEKLSFYWCEGINSFQINAPNLTSLSVTGFAKEKVERRWFMPHLKSIKSLCLSVHMILCEDVALCLKSFMRASYSKCPCRSSKLLDGSASYFIREDLDMLETVKIEMFKGCKLEMAVAKEILSRSPSLLKMVIQENPLVTASTRLSRKKFLNLPRASEKVQIDFTKQSDYDTESLGPTQTSITKPRRLLVIQPPEGFKGKR</sequence>
<dbReference type="PANTHER" id="PTHR31639">
    <property type="entry name" value="F-BOX PROTEIN-LIKE"/>
    <property type="match status" value="1"/>
</dbReference>
<evidence type="ECO:0000313" key="2">
    <source>
        <dbReference type="Proteomes" id="UP001152523"/>
    </source>
</evidence>
<dbReference type="PANTHER" id="PTHR31639:SF310">
    <property type="entry name" value="F-BOX DOMAIN-CONTAINING PROTEIN"/>
    <property type="match status" value="1"/>
</dbReference>
<reference evidence="1" key="1">
    <citation type="submission" date="2022-07" db="EMBL/GenBank/DDBJ databases">
        <authorList>
            <person name="Macas J."/>
            <person name="Novak P."/>
            <person name="Neumann P."/>
        </authorList>
    </citation>
    <scope>NUCLEOTIDE SEQUENCE</scope>
</reference>
<organism evidence="1 2">
    <name type="scientific">Cuscuta epithymum</name>
    <dbReference type="NCBI Taxonomy" id="186058"/>
    <lineage>
        <taxon>Eukaryota</taxon>
        <taxon>Viridiplantae</taxon>
        <taxon>Streptophyta</taxon>
        <taxon>Embryophyta</taxon>
        <taxon>Tracheophyta</taxon>
        <taxon>Spermatophyta</taxon>
        <taxon>Magnoliopsida</taxon>
        <taxon>eudicotyledons</taxon>
        <taxon>Gunneridae</taxon>
        <taxon>Pentapetalae</taxon>
        <taxon>asterids</taxon>
        <taxon>lamiids</taxon>
        <taxon>Solanales</taxon>
        <taxon>Convolvulaceae</taxon>
        <taxon>Cuscuteae</taxon>
        <taxon>Cuscuta</taxon>
        <taxon>Cuscuta subgen. Cuscuta</taxon>
    </lineage>
</organism>
<dbReference type="SUPFAM" id="SSF81383">
    <property type="entry name" value="F-box domain"/>
    <property type="match status" value="1"/>
</dbReference>
<evidence type="ECO:0000313" key="1">
    <source>
        <dbReference type="EMBL" id="CAH9096414.1"/>
    </source>
</evidence>
<gene>
    <name evidence="1" type="ORF">CEPIT_LOCUS13726</name>
</gene>
<dbReference type="Proteomes" id="UP001152523">
    <property type="component" value="Unassembled WGS sequence"/>
</dbReference>
<dbReference type="Gene3D" id="1.20.1280.50">
    <property type="match status" value="1"/>
</dbReference>
<keyword evidence="2" id="KW-1185">Reference proteome</keyword>
<evidence type="ECO:0008006" key="3">
    <source>
        <dbReference type="Google" id="ProtNLM"/>
    </source>
</evidence>